<organism evidence="1 2">
    <name type="scientific">Fimbriiglobus ruber</name>
    <dbReference type="NCBI Taxonomy" id="1908690"/>
    <lineage>
        <taxon>Bacteria</taxon>
        <taxon>Pseudomonadati</taxon>
        <taxon>Planctomycetota</taxon>
        <taxon>Planctomycetia</taxon>
        <taxon>Gemmatales</taxon>
        <taxon>Gemmataceae</taxon>
        <taxon>Fimbriiglobus</taxon>
    </lineage>
</organism>
<accession>A0A225DZX9</accession>
<name>A0A225DZX9_9BACT</name>
<reference evidence="2" key="1">
    <citation type="submission" date="2017-06" db="EMBL/GenBank/DDBJ databases">
        <title>Genome analysis of Fimbriiglobus ruber SP5, the first member of the order Planctomycetales with confirmed chitinolytic capability.</title>
        <authorList>
            <person name="Ravin N.V."/>
            <person name="Rakitin A.L."/>
            <person name="Ivanova A.A."/>
            <person name="Beletsky A.V."/>
            <person name="Kulichevskaya I.S."/>
            <person name="Mardanov A.V."/>
            <person name="Dedysh S.N."/>
        </authorList>
    </citation>
    <scope>NUCLEOTIDE SEQUENCE [LARGE SCALE GENOMIC DNA]</scope>
    <source>
        <strain evidence="2">SP5</strain>
    </source>
</reference>
<dbReference type="Proteomes" id="UP000214646">
    <property type="component" value="Unassembled WGS sequence"/>
</dbReference>
<dbReference type="EMBL" id="NIDE01000001">
    <property type="protein sequence ID" value="OWK47060.1"/>
    <property type="molecule type" value="Genomic_DNA"/>
</dbReference>
<evidence type="ECO:0000313" key="1">
    <source>
        <dbReference type="EMBL" id="OWK47060.1"/>
    </source>
</evidence>
<proteinExistence type="predicted"/>
<dbReference type="AlphaFoldDB" id="A0A225DZX9"/>
<gene>
    <name evidence="1" type="ORF">FRUB_00759</name>
</gene>
<comment type="caution">
    <text evidence="1">The sequence shown here is derived from an EMBL/GenBank/DDBJ whole genome shotgun (WGS) entry which is preliminary data.</text>
</comment>
<protein>
    <submittedName>
        <fullName evidence="1">Uncharacterized protein</fullName>
    </submittedName>
</protein>
<evidence type="ECO:0000313" key="2">
    <source>
        <dbReference type="Proteomes" id="UP000214646"/>
    </source>
</evidence>
<sequence length="103" mass="11680">MEAFELHFAADGEVRGHGRDVVGRFTFHGTFDKSTGRTLLVKQYLGKHRVDYDGRPDGEGSILGMWTVRVQIGEQEWVNKGPFLMKPDVANLGENEPISEYRK</sequence>
<keyword evidence="2" id="KW-1185">Reference proteome</keyword>